<dbReference type="PRINTS" id="PR00081">
    <property type="entry name" value="GDHRDH"/>
</dbReference>
<dbReference type="STRING" id="471704.A0A151JQK5"/>
<dbReference type="Proteomes" id="UP000078492">
    <property type="component" value="Unassembled WGS sequence"/>
</dbReference>
<evidence type="ECO:0000256" key="11">
    <source>
        <dbReference type="ARBA" id="ARBA00082544"/>
    </source>
</evidence>
<proteinExistence type="inferred from homology"/>
<dbReference type="CDD" id="cd05339">
    <property type="entry name" value="17beta-HSDXI-like_SDR_c"/>
    <property type="match status" value="2"/>
</dbReference>
<protein>
    <recommendedName>
        <fullName evidence="10">Short-chain dehydrogenase/reductase 3</fullName>
    </recommendedName>
    <alternativeName>
        <fullName evidence="11">Retinal short-chain dehydrogenase/reductase 1</fullName>
    </alternativeName>
</protein>
<dbReference type="EMBL" id="KQ978642">
    <property type="protein sequence ID" value="KYN29488.1"/>
    <property type="molecule type" value="Genomic_DNA"/>
</dbReference>
<evidence type="ECO:0000256" key="12">
    <source>
        <dbReference type="SAM" id="Phobius"/>
    </source>
</evidence>
<reference evidence="13 14" key="1">
    <citation type="submission" date="2015-09" db="EMBL/GenBank/DDBJ databases">
        <title>Trachymyrmex cornetzi WGS genome.</title>
        <authorList>
            <person name="Nygaard S."/>
            <person name="Hu H."/>
            <person name="Boomsma J."/>
            <person name="Zhang G."/>
        </authorList>
    </citation>
    <scope>NUCLEOTIDE SEQUENCE [LARGE SCALE GENOMIC DNA]</scope>
    <source>
        <strain evidence="13">Tcor2-1</strain>
        <tissue evidence="13">Whole body</tissue>
    </source>
</reference>
<comment type="similarity">
    <text evidence="2">Belongs to the short-chain dehydrogenases/reductases (SDR) family.</text>
</comment>
<dbReference type="Pfam" id="PF00106">
    <property type="entry name" value="adh_short"/>
    <property type="match status" value="2"/>
</dbReference>
<evidence type="ECO:0000256" key="2">
    <source>
        <dbReference type="ARBA" id="ARBA00006484"/>
    </source>
</evidence>
<keyword evidence="6" id="KW-0560">Oxidoreductase</keyword>
<gene>
    <name evidence="13" type="ORF">ALC57_01038</name>
</gene>
<evidence type="ECO:0000256" key="10">
    <source>
        <dbReference type="ARBA" id="ARBA00068717"/>
    </source>
</evidence>
<dbReference type="PANTHER" id="PTHR24322">
    <property type="entry name" value="PKSB"/>
    <property type="match status" value="1"/>
</dbReference>
<evidence type="ECO:0000256" key="4">
    <source>
        <dbReference type="ARBA" id="ARBA00022857"/>
    </source>
</evidence>
<dbReference type="AlphaFoldDB" id="A0A151JQK5"/>
<keyword evidence="7" id="KW-0443">Lipid metabolism</keyword>
<dbReference type="InterPro" id="IPR020904">
    <property type="entry name" value="Sc_DH/Rdtase_CS"/>
</dbReference>
<evidence type="ECO:0000313" key="14">
    <source>
        <dbReference type="Proteomes" id="UP000078492"/>
    </source>
</evidence>
<comment type="function">
    <text evidence="9">Catalyzes the reduction of all-trans-retinal to all-trans-retinol in the presence of NADPH.</text>
</comment>
<keyword evidence="4" id="KW-0521">NADP</keyword>
<sequence length="599" mass="66661">MVKAYNGALVLADILLLILKILYYICESVYKFFVPAEEKSVAGEIVLITGTGHGIGKELALRYASLGATVVCWDVNQESNEETVNEIKKTGTAAAYAYQCDVSNREHVFSVAERVKQEVGNVTILVNNAGIMPCHAFLDHTTDEIKRIFDINMLQAFLPSMIEKNHGHVVALSSLAGIGGIPNLVPYCASKFAVRGLMESISEELRTSTKGKSLIKFTTIYPYMVDTGLCKKPKVKFPSAMPLVSPGQAASQIIHAQRCNYHEKTVPPFWLSFNLLLSLFIMDILLIFDIFIFQFIMNAFNIIQILLNVSRLILQILYYICQSMYYSIFGLEEKNVNGEIVLITGAGHGIGKELAIQYACLGAKVVCLDINKQTNELTAMEIKEIGKDAYAYECDVTKKEDVFAVAKKVKEEVGDVTILVNNAGIMPCYGFLDHTDDKIIQLFNINVLGHFWATYLPSMMKRNYGHIVALSSLAGIVGFPYLIPYSATKHAVQGMMDALETELHVSNEGKSLIKFTTICPYMVDTGLCKKPKINKMLEMFLQLSSPKDAATQIIKAQRQNISIRSIPSFWLPLIRFGRILPENAQMAVKDFFDTGVVPE</sequence>
<name>A0A151JQK5_9HYME</name>
<feature type="transmembrane region" description="Helical" evidence="12">
    <location>
        <begin position="6"/>
        <end position="26"/>
    </location>
</feature>
<feature type="transmembrane region" description="Helical" evidence="12">
    <location>
        <begin position="464"/>
        <end position="483"/>
    </location>
</feature>
<dbReference type="InterPro" id="IPR002347">
    <property type="entry name" value="SDR_fam"/>
</dbReference>
<evidence type="ECO:0000256" key="9">
    <source>
        <dbReference type="ARBA" id="ARBA00059620"/>
    </source>
</evidence>
<evidence type="ECO:0000256" key="5">
    <source>
        <dbReference type="ARBA" id="ARBA00022989"/>
    </source>
</evidence>
<dbReference type="PANTHER" id="PTHR24322:SF736">
    <property type="entry name" value="RETINOL DEHYDROGENASE 10"/>
    <property type="match status" value="1"/>
</dbReference>
<keyword evidence="3 12" id="KW-0812">Transmembrane</keyword>
<dbReference type="InterPro" id="IPR036291">
    <property type="entry name" value="NAD(P)-bd_dom_sf"/>
</dbReference>
<dbReference type="Gene3D" id="3.40.50.720">
    <property type="entry name" value="NAD(P)-binding Rossmann-like Domain"/>
    <property type="match status" value="2"/>
</dbReference>
<dbReference type="PROSITE" id="PS00061">
    <property type="entry name" value="ADH_SHORT"/>
    <property type="match status" value="1"/>
</dbReference>
<evidence type="ECO:0000256" key="8">
    <source>
        <dbReference type="ARBA" id="ARBA00023136"/>
    </source>
</evidence>
<keyword evidence="5 12" id="KW-1133">Transmembrane helix</keyword>
<evidence type="ECO:0000256" key="7">
    <source>
        <dbReference type="ARBA" id="ARBA00023098"/>
    </source>
</evidence>
<accession>A0A151JQK5</accession>
<evidence type="ECO:0000256" key="1">
    <source>
        <dbReference type="ARBA" id="ARBA00004141"/>
    </source>
</evidence>
<evidence type="ECO:0000256" key="6">
    <source>
        <dbReference type="ARBA" id="ARBA00023002"/>
    </source>
</evidence>
<dbReference type="SUPFAM" id="SSF51735">
    <property type="entry name" value="NAD(P)-binding Rossmann-fold domains"/>
    <property type="match status" value="2"/>
</dbReference>
<dbReference type="GO" id="GO:0052650">
    <property type="term" value="F:all-trans-retinol dehydrogenase (NADP+) activity"/>
    <property type="evidence" value="ECO:0007669"/>
    <property type="project" value="UniProtKB-ARBA"/>
</dbReference>
<keyword evidence="8 12" id="KW-0472">Membrane</keyword>
<dbReference type="GO" id="GO:0016020">
    <property type="term" value="C:membrane"/>
    <property type="evidence" value="ECO:0007669"/>
    <property type="project" value="UniProtKB-SubCell"/>
</dbReference>
<organism evidence="13 14">
    <name type="scientific">Trachymyrmex cornetzi</name>
    <dbReference type="NCBI Taxonomy" id="471704"/>
    <lineage>
        <taxon>Eukaryota</taxon>
        <taxon>Metazoa</taxon>
        <taxon>Ecdysozoa</taxon>
        <taxon>Arthropoda</taxon>
        <taxon>Hexapoda</taxon>
        <taxon>Insecta</taxon>
        <taxon>Pterygota</taxon>
        <taxon>Neoptera</taxon>
        <taxon>Endopterygota</taxon>
        <taxon>Hymenoptera</taxon>
        <taxon>Apocrita</taxon>
        <taxon>Aculeata</taxon>
        <taxon>Formicoidea</taxon>
        <taxon>Formicidae</taxon>
        <taxon>Myrmicinae</taxon>
        <taxon>Trachymyrmex</taxon>
    </lineage>
</organism>
<evidence type="ECO:0000313" key="13">
    <source>
        <dbReference type="EMBL" id="KYN29488.1"/>
    </source>
</evidence>
<dbReference type="GO" id="GO:0005811">
    <property type="term" value="C:lipid droplet"/>
    <property type="evidence" value="ECO:0007669"/>
    <property type="project" value="TreeGrafter"/>
</dbReference>
<evidence type="ECO:0000256" key="3">
    <source>
        <dbReference type="ARBA" id="ARBA00022692"/>
    </source>
</evidence>
<comment type="subcellular location">
    <subcellularLocation>
        <location evidence="1">Membrane</location>
        <topology evidence="1">Multi-pass membrane protein</topology>
    </subcellularLocation>
</comment>
<dbReference type="PRINTS" id="PR00080">
    <property type="entry name" value="SDRFAMILY"/>
</dbReference>
<feature type="transmembrane region" description="Helical" evidence="12">
    <location>
        <begin position="302"/>
        <end position="321"/>
    </location>
</feature>
<keyword evidence="14" id="KW-1185">Reference proteome</keyword>
<feature type="transmembrane region" description="Helical" evidence="12">
    <location>
        <begin position="273"/>
        <end position="296"/>
    </location>
</feature>
<dbReference type="FunFam" id="3.40.50.720:FF:000131">
    <property type="entry name" value="Short-chain dehydrogenase/reductase 3"/>
    <property type="match status" value="2"/>
</dbReference>